<organism evidence="3 4">
    <name type="scientific">Xanthomonas campestris pv. phaseoli</name>
    <dbReference type="NCBI Taxonomy" id="317013"/>
    <lineage>
        <taxon>Bacteria</taxon>
        <taxon>Pseudomonadati</taxon>
        <taxon>Pseudomonadota</taxon>
        <taxon>Gammaproteobacteria</taxon>
        <taxon>Lysobacterales</taxon>
        <taxon>Lysobacteraceae</taxon>
        <taxon>Xanthomonas</taxon>
    </lineage>
</organism>
<name>A0AB38DVG8_XANCH</name>
<evidence type="ECO:0000256" key="1">
    <source>
        <dbReference type="SAM" id="MobiDB-lite"/>
    </source>
</evidence>
<evidence type="ECO:0000313" key="3">
    <source>
        <dbReference type="EMBL" id="SON80552.1"/>
    </source>
</evidence>
<evidence type="ECO:0000313" key="2">
    <source>
        <dbReference type="EMBL" id="SON76449.1"/>
    </source>
</evidence>
<sequence length="264" mass="29210">MTRKEKPAKVGGFFVLSYVLGGRLAPASPVASDSNIRLPGGYINNSQKTTIDAVRAALSAARMGTFDTAAGVQSDDDPAALLLYAWNAEVSGAFLAPLHVCEVVIRNAVSDALEALYGPRWPWSATFERSLPDPKQGYSPRRDLQSARRSAQTTGKVIPELKFVFWQKMFTGRYDTRIWDQNLRRVMPNIDPAKPVAALRNAIYGDLERVRLLRNRIAHHEPIFARALADDYQTILVLVTYRCAVTAAWLDSHQTATAIITAKP</sequence>
<feature type="region of interest" description="Disordered" evidence="1">
    <location>
        <begin position="132"/>
        <end position="151"/>
    </location>
</feature>
<protein>
    <recommendedName>
        <fullName evidence="6">Abi-like protein</fullName>
    </recommendedName>
</protein>
<dbReference type="EMBL" id="OCYS01000018">
    <property type="protein sequence ID" value="SON80552.1"/>
    <property type="molecule type" value="Genomic_DNA"/>
</dbReference>
<evidence type="ECO:0008006" key="6">
    <source>
        <dbReference type="Google" id="ProtNLM"/>
    </source>
</evidence>
<evidence type="ECO:0000313" key="4">
    <source>
        <dbReference type="Proteomes" id="UP000234166"/>
    </source>
</evidence>
<comment type="caution">
    <text evidence="3">The sequence shown here is derived from an EMBL/GenBank/DDBJ whole genome shotgun (WGS) entry which is preliminary data.</text>
</comment>
<dbReference type="AlphaFoldDB" id="A0AB38DVG8"/>
<reference evidence="4 5" key="1">
    <citation type="submission" date="2017-10" db="EMBL/GenBank/DDBJ databases">
        <authorList>
            <person name="Regsiter A."/>
            <person name="William W."/>
        </authorList>
    </citation>
    <scope>NUCLEOTIDE SEQUENCE [LARGE SCALE GENOMIC DNA]</scope>
    <source>
        <strain evidence="2 5">CFBP6984</strain>
        <strain evidence="3 4">CFBP7430</strain>
    </source>
</reference>
<proteinExistence type="predicted"/>
<dbReference type="Proteomes" id="UP000234181">
    <property type="component" value="Unassembled WGS sequence"/>
</dbReference>
<evidence type="ECO:0000313" key="5">
    <source>
        <dbReference type="Proteomes" id="UP000234181"/>
    </source>
</evidence>
<keyword evidence="5" id="KW-1185">Reference proteome</keyword>
<dbReference type="EMBL" id="OCYT01000021">
    <property type="protein sequence ID" value="SON76449.1"/>
    <property type="molecule type" value="Genomic_DNA"/>
</dbReference>
<gene>
    <name evidence="2" type="ORF">XAP6984_1170015</name>
    <name evidence="3" type="ORF">XAP7430_1140015</name>
</gene>
<accession>A0AB38DVG8</accession>
<dbReference type="Proteomes" id="UP000234166">
    <property type="component" value="Unassembled WGS sequence"/>
</dbReference>